<dbReference type="AlphaFoldDB" id="G2GM50"/>
<comment type="caution">
    <text evidence="1">The sequence shown here is derived from an EMBL/GenBank/DDBJ whole genome shotgun (WGS) entry which is preliminary data.</text>
</comment>
<evidence type="ECO:0000313" key="2">
    <source>
        <dbReference type="Proteomes" id="UP000004217"/>
    </source>
</evidence>
<sequence>MIDTSSSGLPPRDVRLAAQALRDAASRWVHVSTASVCSGWPHRTPAESSEVLDCPSDADESFGHSGVQRGHRSCVRTKLVLGGESAEVFQALGGSLATRRSLTAAP</sequence>
<dbReference type="EMBL" id="AGBF01000230">
    <property type="protein sequence ID" value="EGX55418.1"/>
    <property type="molecule type" value="Genomic_DNA"/>
</dbReference>
<protein>
    <submittedName>
        <fullName evidence="1">NAD-dependent epimerase/dehydratase</fullName>
    </submittedName>
</protein>
<name>G2GM50_9ACTN</name>
<accession>G2GM50</accession>
<proteinExistence type="predicted"/>
<dbReference type="PATRIC" id="fig|700597.3.peg.6456"/>
<dbReference type="Proteomes" id="UP000004217">
    <property type="component" value="Unassembled WGS sequence"/>
</dbReference>
<gene>
    <name evidence="1" type="ORF">SZN_33011</name>
</gene>
<keyword evidence="2" id="KW-1185">Reference proteome</keyword>
<reference evidence="1 2" key="1">
    <citation type="submission" date="2011-08" db="EMBL/GenBank/DDBJ databases">
        <authorList>
            <person name="Lin Y."/>
            <person name="Hao X."/>
            <person name="Johnstone L."/>
            <person name="Miller S.J."/>
            <person name="Wei G."/>
            <person name="Rensing C."/>
        </authorList>
    </citation>
    <scope>NUCLEOTIDE SEQUENCE [LARGE SCALE GENOMIC DNA]</scope>
    <source>
        <strain evidence="1 2">K42</strain>
    </source>
</reference>
<organism evidence="1 2">
    <name type="scientific">Streptomyces zinciresistens K42</name>
    <dbReference type="NCBI Taxonomy" id="700597"/>
    <lineage>
        <taxon>Bacteria</taxon>
        <taxon>Bacillati</taxon>
        <taxon>Actinomycetota</taxon>
        <taxon>Actinomycetes</taxon>
        <taxon>Kitasatosporales</taxon>
        <taxon>Streptomycetaceae</taxon>
        <taxon>Streptomyces</taxon>
    </lineage>
</organism>
<evidence type="ECO:0000313" key="1">
    <source>
        <dbReference type="EMBL" id="EGX55418.1"/>
    </source>
</evidence>